<proteinExistence type="predicted"/>
<evidence type="ECO:0000313" key="3">
    <source>
        <dbReference type="Proteomes" id="UP000276834"/>
    </source>
</evidence>
<reference evidence="2 3" key="1">
    <citation type="journal article" date="2018" name="Proc. R. Soc. B">
        <title>A non-coding region near Follistatin controls head colour polymorphism in the Gouldian finch.</title>
        <authorList>
            <person name="Toomey M.B."/>
            <person name="Marques C.I."/>
            <person name="Andrade P."/>
            <person name="Araujo P.M."/>
            <person name="Sabatino S."/>
            <person name="Gazda M.A."/>
            <person name="Afonso S."/>
            <person name="Lopes R.J."/>
            <person name="Corbo J.C."/>
            <person name="Carneiro M."/>
        </authorList>
    </citation>
    <scope>NUCLEOTIDE SEQUENCE [LARGE SCALE GENOMIC DNA]</scope>
    <source>
        <strain evidence="2">Red01</strain>
        <tissue evidence="2">Muscle</tissue>
    </source>
</reference>
<dbReference type="EMBL" id="QUSF01000004">
    <property type="protein sequence ID" value="RLW10194.1"/>
    <property type="molecule type" value="Genomic_DNA"/>
</dbReference>
<gene>
    <name evidence="2" type="ORF">DV515_00001976</name>
</gene>
<sequence length="119" mass="13507">MAIVVAAEPKLTTPDTHLVPTENAAANAEAREEPREETALNLFKAKPNQSQRRMRLTKDAEALVVLRLGFFVIKHVHQPRKLRVLLFCRVWVTQKPQRENRVQQTSLEESVEGIRSGAV</sequence>
<feature type="region of interest" description="Disordered" evidence="1">
    <location>
        <begin position="99"/>
        <end position="119"/>
    </location>
</feature>
<dbReference type="AlphaFoldDB" id="A0A3L8SX01"/>
<keyword evidence="3" id="KW-1185">Reference proteome</keyword>
<protein>
    <submittedName>
        <fullName evidence="2">Uncharacterized protein</fullName>
    </submittedName>
</protein>
<evidence type="ECO:0000256" key="1">
    <source>
        <dbReference type="SAM" id="MobiDB-lite"/>
    </source>
</evidence>
<accession>A0A3L8SX01</accession>
<organism evidence="2 3">
    <name type="scientific">Chloebia gouldiae</name>
    <name type="common">Gouldian finch</name>
    <name type="synonym">Erythrura gouldiae</name>
    <dbReference type="NCBI Taxonomy" id="44316"/>
    <lineage>
        <taxon>Eukaryota</taxon>
        <taxon>Metazoa</taxon>
        <taxon>Chordata</taxon>
        <taxon>Craniata</taxon>
        <taxon>Vertebrata</taxon>
        <taxon>Euteleostomi</taxon>
        <taxon>Archelosauria</taxon>
        <taxon>Archosauria</taxon>
        <taxon>Dinosauria</taxon>
        <taxon>Saurischia</taxon>
        <taxon>Theropoda</taxon>
        <taxon>Coelurosauria</taxon>
        <taxon>Aves</taxon>
        <taxon>Neognathae</taxon>
        <taxon>Neoaves</taxon>
        <taxon>Telluraves</taxon>
        <taxon>Australaves</taxon>
        <taxon>Passeriformes</taxon>
        <taxon>Passeroidea</taxon>
        <taxon>Passeridae</taxon>
        <taxon>Chloebia</taxon>
    </lineage>
</organism>
<comment type="caution">
    <text evidence="2">The sequence shown here is derived from an EMBL/GenBank/DDBJ whole genome shotgun (WGS) entry which is preliminary data.</text>
</comment>
<name>A0A3L8SX01_CHLGU</name>
<evidence type="ECO:0000313" key="2">
    <source>
        <dbReference type="EMBL" id="RLW10194.1"/>
    </source>
</evidence>
<dbReference type="Proteomes" id="UP000276834">
    <property type="component" value="Unassembled WGS sequence"/>
</dbReference>